<keyword evidence="6" id="KW-0175">Coiled coil</keyword>
<evidence type="ECO:0000313" key="9">
    <source>
        <dbReference type="EMBL" id="KAA5545549.1"/>
    </source>
</evidence>
<dbReference type="AlphaFoldDB" id="A0A5M6DH64"/>
<dbReference type="InterPro" id="IPR036034">
    <property type="entry name" value="PDZ_sf"/>
</dbReference>
<dbReference type="InterPro" id="IPR001478">
    <property type="entry name" value="PDZ"/>
</dbReference>
<dbReference type="NCBIfam" id="TIGR00225">
    <property type="entry name" value="prc"/>
    <property type="match status" value="1"/>
</dbReference>
<dbReference type="InterPro" id="IPR004447">
    <property type="entry name" value="Peptidase_S41A"/>
</dbReference>
<dbReference type="GO" id="GO:0007165">
    <property type="term" value="P:signal transduction"/>
    <property type="evidence" value="ECO:0007669"/>
    <property type="project" value="TreeGrafter"/>
</dbReference>
<evidence type="ECO:0000256" key="7">
    <source>
        <dbReference type="SAM" id="MobiDB-lite"/>
    </source>
</evidence>
<proteinExistence type="inferred from homology"/>
<comment type="similarity">
    <text evidence="1 5">Belongs to the peptidase S41A family.</text>
</comment>
<dbReference type="SUPFAM" id="SSF52096">
    <property type="entry name" value="ClpP/crotonase"/>
    <property type="match status" value="1"/>
</dbReference>
<feature type="domain" description="PDZ" evidence="8">
    <location>
        <begin position="80"/>
        <end position="172"/>
    </location>
</feature>
<dbReference type="RefSeq" id="WP_150075819.1">
    <property type="nucleotide sequence ID" value="NZ_VWOX01000003.1"/>
</dbReference>
<keyword evidence="4 5" id="KW-0720">Serine protease</keyword>
<dbReference type="CDD" id="cd06782">
    <property type="entry name" value="cpPDZ_CPP-like"/>
    <property type="match status" value="1"/>
</dbReference>
<dbReference type="EMBL" id="VWOX01000003">
    <property type="protein sequence ID" value="KAA5545549.1"/>
    <property type="molecule type" value="Genomic_DNA"/>
</dbReference>
<evidence type="ECO:0000259" key="8">
    <source>
        <dbReference type="PROSITE" id="PS50106"/>
    </source>
</evidence>
<feature type="region of interest" description="Disordered" evidence="7">
    <location>
        <begin position="410"/>
        <end position="463"/>
    </location>
</feature>
<dbReference type="Pfam" id="PF03572">
    <property type="entry name" value="Peptidase_S41"/>
    <property type="match status" value="1"/>
</dbReference>
<dbReference type="Gene3D" id="3.90.226.10">
    <property type="entry name" value="2-enoyl-CoA Hydratase, Chain A, domain 1"/>
    <property type="match status" value="1"/>
</dbReference>
<feature type="region of interest" description="Disordered" evidence="7">
    <location>
        <begin position="476"/>
        <end position="505"/>
    </location>
</feature>
<dbReference type="PANTHER" id="PTHR32060">
    <property type="entry name" value="TAIL-SPECIFIC PROTEASE"/>
    <property type="match status" value="1"/>
</dbReference>
<dbReference type="Gene3D" id="3.30.750.44">
    <property type="match status" value="1"/>
</dbReference>
<evidence type="ECO:0000256" key="2">
    <source>
        <dbReference type="ARBA" id="ARBA00022670"/>
    </source>
</evidence>
<gene>
    <name evidence="9" type="ORF">FYK55_07880</name>
</gene>
<sequence>MLPRNFNIIMLAAALSVLCHVTYRNTRTASILGEAIELIEQNYVDPVDQQALVSAAMKGVVSQLDQHSSYFAVDDYESFRDSINQEFAGIGIYVEQPVESAPVRVITPLVGSPALQAGVLPGDEILRVNGEDVSSMALTDVSDRLKGPPGTQVKLRVRRAESEVALSVERATIELESVIGDHRDKDNRWVYRLKSQPSVAYVRLKSFGEKTVRELEEILAELNNDFDALVLDLRGNGGGLLYAACDVCDMFLSGGPIVSTRTRGGIIDESYSATPGTLVREDIPVAVLIDENSASASEIVAACLQDNQRALIVGTRSYGKGTVQEVMPLQYGRSALRLTVAKYYRPNNHNIHRDPDDDETDEWGVVPNPGYVIPMDGSSLMKLSLMWRAASFPLLAGVNPPAPEDLVPVMPNPDSENTEGAGNEFSGGGAVEDASPPTKPVELSAEARRNVQRGPEALSIDPPLRAAVGYLLRRGESGAANSASESAEGPGDSQPQDTEPRKSAA</sequence>
<dbReference type="Proteomes" id="UP000324479">
    <property type="component" value="Unassembled WGS sequence"/>
</dbReference>
<keyword evidence="2 5" id="KW-0645">Protease</keyword>
<evidence type="ECO:0000256" key="6">
    <source>
        <dbReference type="SAM" id="Coils"/>
    </source>
</evidence>
<keyword evidence="10" id="KW-1185">Reference proteome</keyword>
<dbReference type="InterPro" id="IPR029045">
    <property type="entry name" value="ClpP/crotonase-like_dom_sf"/>
</dbReference>
<evidence type="ECO:0000256" key="3">
    <source>
        <dbReference type="ARBA" id="ARBA00022801"/>
    </source>
</evidence>
<comment type="caution">
    <text evidence="9">The sequence shown here is derived from an EMBL/GenBank/DDBJ whole genome shotgun (WGS) entry which is preliminary data.</text>
</comment>
<feature type="compositionally biased region" description="Low complexity" evidence="7">
    <location>
        <begin position="477"/>
        <end position="491"/>
    </location>
</feature>
<name>A0A5M6DH64_9BACT</name>
<evidence type="ECO:0000256" key="5">
    <source>
        <dbReference type="RuleBase" id="RU004404"/>
    </source>
</evidence>
<organism evidence="9 10">
    <name type="scientific">Roseiconus nitratireducens</name>
    <dbReference type="NCBI Taxonomy" id="2605748"/>
    <lineage>
        <taxon>Bacteria</taxon>
        <taxon>Pseudomonadati</taxon>
        <taxon>Planctomycetota</taxon>
        <taxon>Planctomycetia</taxon>
        <taxon>Pirellulales</taxon>
        <taxon>Pirellulaceae</taxon>
        <taxon>Roseiconus</taxon>
    </lineage>
</organism>
<dbReference type="GO" id="GO:0004175">
    <property type="term" value="F:endopeptidase activity"/>
    <property type="evidence" value="ECO:0007669"/>
    <property type="project" value="TreeGrafter"/>
</dbReference>
<dbReference type="CDD" id="cd07560">
    <property type="entry name" value="Peptidase_S41_CPP"/>
    <property type="match status" value="1"/>
</dbReference>
<dbReference type="PANTHER" id="PTHR32060:SF30">
    <property type="entry name" value="CARBOXY-TERMINAL PROCESSING PROTEASE CTPA"/>
    <property type="match status" value="1"/>
</dbReference>
<dbReference type="SUPFAM" id="SSF50156">
    <property type="entry name" value="PDZ domain-like"/>
    <property type="match status" value="1"/>
</dbReference>
<reference evidence="9 10" key="1">
    <citation type="submission" date="2019-08" db="EMBL/GenBank/DDBJ databases">
        <authorList>
            <person name="Dhanesh K."/>
            <person name="Kumar G."/>
            <person name="Sasikala C."/>
            <person name="Venkata Ramana C."/>
        </authorList>
    </citation>
    <scope>NUCLEOTIDE SEQUENCE [LARGE SCALE GENOMIC DNA]</scope>
    <source>
        <strain evidence="9 10">JC645</strain>
    </source>
</reference>
<dbReference type="Gene3D" id="2.30.42.10">
    <property type="match status" value="1"/>
</dbReference>
<dbReference type="SMART" id="SM00228">
    <property type="entry name" value="PDZ"/>
    <property type="match status" value="1"/>
</dbReference>
<evidence type="ECO:0000256" key="4">
    <source>
        <dbReference type="ARBA" id="ARBA00022825"/>
    </source>
</evidence>
<dbReference type="GO" id="GO:0006508">
    <property type="term" value="P:proteolysis"/>
    <property type="evidence" value="ECO:0007669"/>
    <property type="project" value="UniProtKB-KW"/>
</dbReference>
<dbReference type="GO" id="GO:0030288">
    <property type="term" value="C:outer membrane-bounded periplasmic space"/>
    <property type="evidence" value="ECO:0007669"/>
    <property type="project" value="TreeGrafter"/>
</dbReference>
<evidence type="ECO:0000313" key="10">
    <source>
        <dbReference type="Proteomes" id="UP000324479"/>
    </source>
</evidence>
<feature type="coiled-coil region" evidence="6">
    <location>
        <begin position="205"/>
        <end position="232"/>
    </location>
</feature>
<dbReference type="PROSITE" id="PS50106">
    <property type="entry name" value="PDZ"/>
    <property type="match status" value="1"/>
</dbReference>
<dbReference type="SMART" id="SM00245">
    <property type="entry name" value="TSPc"/>
    <property type="match status" value="1"/>
</dbReference>
<dbReference type="Pfam" id="PF17820">
    <property type="entry name" value="PDZ_6"/>
    <property type="match status" value="1"/>
</dbReference>
<accession>A0A5M6DH64</accession>
<dbReference type="InterPro" id="IPR005151">
    <property type="entry name" value="Tail-specific_protease"/>
</dbReference>
<dbReference type="GO" id="GO:0008236">
    <property type="term" value="F:serine-type peptidase activity"/>
    <property type="evidence" value="ECO:0007669"/>
    <property type="project" value="UniProtKB-KW"/>
</dbReference>
<evidence type="ECO:0000256" key="1">
    <source>
        <dbReference type="ARBA" id="ARBA00009179"/>
    </source>
</evidence>
<dbReference type="InterPro" id="IPR041489">
    <property type="entry name" value="PDZ_6"/>
</dbReference>
<protein>
    <submittedName>
        <fullName evidence="9">S41 family peptidase</fullName>
    </submittedName>
</protein>
<keyword evidence="3 5" id="KW-0378">Hydrolase</keyword>